<evidence type="ECO:0000256" key="4">
    <source>
        <dbReference type="ARBA" id="ARBA00022581"/>
    </source>
</evidence>
<keyword evidence="1 18" id="KW-1121">Modulation of host cell cycle by virus</keyword>
<accession>A0A385PJ63</accession>
<keyword evidence="17 18" id="KW-1078">G1/S host cell cycle checkpoint dysregulation by virus</keyword>
<dbReference type="EMBL" id="MH777268">
    <property type="protein sequence ID" value="AYA94069.1"/>
    <property type="molecule type" value="Genomic_DNA"/>
</dbReference>
<dbReference type="Gene3D" id="3.30.160.330">
    <property type="match status" value="1"/>
</dbReference>
<comment type="similarity">
    <text evidence="18 19">Belongs to the papillomaviridae E7 protein family.</text>
</comment>
<comment type="subcellular location">
    <subcellularLocation>
        <location evidence="18">Host cytoplasm</location>
    </subcellularLocation>
    <subcellularLocation>
        <location evidence="18">Host nucleus</location>
    </subcellularLocation>
    <text evidence="18">Predominantly found in the host nucleus.</text>
</comment>
<keyword evidence="2 18" id="KW-0244">Early protein</keyword>
<keyword evidence="12 18" id="KW-0010">Activator</keyword>
<evidence type="ECO:0000256" key="9">
    <source>
        <dbReference type="ARBA" id="ARBA00022833"/>
    </source>
</evidence>
<evidence type="ECO:0000256" key="12">
    <source>
        <dbReference type="ARBA" id="ARBA00023159"/>
    </source>
</evidence>
<evidence type="ECO:0000256" key="16">
    <source>
        <dbReference type="ARBA" id="ARBA00023280"/>
    </source>
</evidence>
<comment type="domain">
    <text evidence="18">The E7 terminal domain is an intrinsically disordered domain, whose flexibility and conformational transitions confer target adaptability to the oncoprotein. It allows adaptation to a variety of protein targets and exposes the PEST degradation sequence that regulates its turnover in the cell.</text>
</comment>
<evidence type="ECO:0000256" key="7">
    <source>
        <dbReference type="ARBA" id="ARBA00022771"/>
    </source>
</evidence>
<feature type="short sequence motif" description="LXCXE motif; interaction with host RB1 and TMEM173/STING" evidence="18">
    <location>
        <begin position="22"/>
        <end position="26"/>
    </location>
</feature>
<proteinExistence type="inferred from homology"/>
<evidence type="ECO:0000256" key="15">
    <source>
        <dbReference type="ARBA" id="ARBA00023258"/>
    </source>
</evidence>
<keyword evidence="6 18" id="KW-0479">Metal-binding</keyword>
<comment type="PTM">
    <text evidence="18">Highly phosphorylated.</text>
</comment>
<dbReference type="GO" id="GO:0039502">
    <property type="term" value="P:symbiont-mediated suppression of host type I interferon-mediated signaling pathway"/>
    <property type="evidence" value="ECO:0007669"/>
    <property type="project" value="UniProtKB-UniRule"/>
</dbReference>
<dbReference type="GO" id="GO:0003700">
    <property type="term" value="F:DNA-binding transcription factor activity"/>
    <property type="evidence" value="ECO:0007669"/>
    <property type="project" value="UniProtKB-UniRule"/>
</dbReference>
<name>A0A385PJ63_9PAPI</name>
<keyword evidence="14 18" id="KW-1035">Host cytoplasm</keyword>
<evidence type="ECO:0000256" key="3">
    <source>
        <dbReference type="ARBA" id="ARBA00022562"/>
    </source>
</evidence>
<protein>
    <recommendedName>
        <fullName evidence="18 19">Protein E7</fullName>
    </recommendedName>
</protein>
<keyword evidence="8 18" id="KW-1114">Inhibition of host interferon signaling pathway by virus</keyword>
<reference evidence="20" key="1">
    <citation type="journal article" date="2018" name="Nat. Med.">
        <title>Expanded skin virome in DOCK8-deficient patients.</title>
        <authorList>
            <consortium name="NISC Comparative Sequencing Program"/>
            <person name="Tirosh O."/>
            <person name="Conlan S."/>
            <person name="Deming C."/>
            <person name="Lee-Lin S.Q."/>
            <person name="Huang X."/>
            <person name="Su H.C."/>
            <person name="Freeman A.F."/>
            <person name="Segre J.A."/>
            <person name="Kong H.H."/>
        </authorList>
    </citation>
    <scope>NUCLEOTIDE SEQUENCE</scope>
    <source>
        <strain evidence="20">HPV-mSK_126</strain>
    </source>
</reference>
<keyword evidence="4 18" id="KW-0945">Host-virus interaction</keyword>
<gene>
    <name evidence="18" type="primary">E7</name>
</gene>
<keyword evidence="5 18" id="KW-1090">Inhibition of host innate immune response by virus</keyword>
<keyword evidence="11 18" id="KW-0238">DNA-binding</keyword>
<dbReference type="GO" id="GO:0006351">
    <property type="term" value="P:DNA-templated transcription"/>
    <property type="evidence" value="ECO:0007669"/>
    <property type="project" value="UniProtKB-UniRule"/>
</dbReference>
<evidence type="ECO:0000313" key="20">
    <source>
        <dbReference type="EMBL" id="AYA94069.1"/>
    </source>
</evidence>
<dbReference type="HAMAP" id="MF_04004">
    <property type="entry name" value="PPV_E7"/>
    <property type="match status" value="1"/>
</dbReference>
<comment type="function">
    <text evidence="18">Plays a role in viral genome replication by driving entry of quiescent cells into the cell cycle. Stimulation of progression from G1 to S phase allows the virus to efficiently use the cellular DNA replicating machinery to achieve viral genome replication. E7 protein has both transforming and trans-activating activities. Induces the disassembly of the E2F1 transcription factor from RB1, with subsequent transcriptional activation of E2F1-regulated S-phase genes. Interferes with host histone deacetylation mediated by HDAC1 and HDAC2, leading to transcription activation. Plays also a role in the inhibition of both antiviral and antiproliferative functions of host interferon alpha. Interaction with host TMEM173/STING impairs the ability of TMEM173/STING to sense cytosolic DNA and promote the production of type I interferon (IFN-alpha and IFN-beta).</text>
</comment>
<evidence type="ECO:0000256" key="1">
    <source>
        <dbReference type="ARBA" id="ARBA00022504"/>
    </source>
</evidence>
<evidence type="ECO:0000256" key="11">
    <source>
        <dbReference type="ARBA" id="ARBA00023125"/>
    </source>
</evidence>
<dbReference type="GO" id="GO:0030430">
    <property type="term" value="C:host cell cytoplasm"/>
    <property type="evidence" value="ECO:0007669"/>
    <property type="project" value="UniProtKB-SubCell"/>
</dbReference>
<evidence type="ECO:0000256" key="5">
    <source>
        <dbReference type="ARBA" id="ARBA00022632"/>
    </source>
</evidence>
<dbReference type="PIRSF" id="PIRSF003407">
    <property type="entry name" value="Papvi_E7"/>
    <property type="match status" value="1"/>
</dbReference>
<feature type="zinc finger region" evidence="18">
    <location>
        <begin position="46"/>
        <end position="82"/>
    </location>
</feature>
<dbReference type="GO" id="GO:0003677">
    <property type="term" value="F:DNA binding"/>
    <property type="evidence" value="ECO:0007669"/>
    <property type="project" value="UniProtKB-UniRule"/>
</dbReference>
<organism evidence="20">
    <name type="scientific">Human papillomavirus</name>
    <dbReference type="NCBI Taxonomy" id="10566"/>
    <lineage>
        <taxon>Viruses</taxon>
        <taxon>Monodnaviria</taxon>
        <taxon>Shotokuvirae</taxon>
        <taxon>Cossaviricota</taxon>
        <taxon>Papovaviricetes</taxon>
        <taxon>Zurhausenvirales</taxon>
        <taxon>Papillomaviridae</taxon>
    </lineage>
</organism>
<evidence type="ECO:0000256" key="17">
    <source>
        <dbReference type="ARBA" id="ARBA00023309"/>
    </source>
</evidence>
<keyword evidence="10 18" id="KW-0805">Transcription regulation</keyword>
<keyword evidence="15" id="KW-0922">Interferon antiviral system evasion</keyword>
<keyword evidence="3 18" id="KW-1048">Host nucleus</keyword>
<dbReference type="GO" id="GO:0039645">
    <property type="term" value="P:symbiont-mediated perturbation of host cell cycle G1/S transition checkpoint"/>
    <property type="evidence" value="ECO:0007669"/>
    <property type="project" value="UniProtKB-UniRule"/>
</dbReference>
<keyword evidence="13 18" id="KW-0804">Transcription</keyword>
<keyword evidence="7 18" id="KW-0863">Zinc-finger</keyword>
<evidence type="ECO:0000256" key="13">
    <source>
        <dbReference type="ARBA" id="ARBA00023163"/>
    </source>
</evidence>
<evidence type="ECO:0000256" key="19">
    <source>
        <dbReference type="PIRNR" id="PIRNR003407"/>
    </source>
</evidence>
<dbReference type="GO" id="GO:0052170">
    <property type="term" value="P:symbiont-mediated suppression of host innate immune response"/>
    <property type="evidence" value="ECO:0007669"/>
    <property type="project" value="UniProtKB-KW"/>
</dbReference>
<dbReference type="GO" id="GO:0008270">
    <property type="term" value="F:zinc ion binding"/>
    <property type="evidence" value="ECO:0007669"/>
    <property type="project" value="UniProtKB-KW"/>
</dbReference>
<evidence type="ECO:0000256" key="8">
    <source>
        <dbReference type="ARBA" id="ARBA00022830"/>
    </source>
</evidence>
<feature type="short sequence motif" description="Nuclear export signal" evidence="18">
    <location>
        <begin position="64"/>
        <end position="72"/>
    </location>
</feature>
<dbReference type="GO" id="GO:0019904">
    <property type="term" value="F:protein domain specific binding"/>
    <property type="evidence" value="ECO:0007669"/>
    <property type="project" value="UniProtKB-UniRule"/>
</dbReference>
<evidence type="ECO:0000256" key="2">
    <source>
        <dbReference type="ARBA" id="ARBA00022518"/>
    </source>
</evidence>
<evidence type="ECO:0000256" key="6">
    <source>
        <dbReference type="ARBA" id="ARBA00022723"/>
    </source>
</evidence>
<keyword evidence="16 18" id="KW-0899">Viral immunoevasion</keyword>
<dbReference type="GO" id="GO:0042025">
    <property type="term" value="C:host cell nucleus"/>
    <property type="evidence" value="ECO:0007669"/>
    <property type="project" value="UniProtKB-SubCell"/>
</dbReference>
<sequence length="93" mass="10322">MRGDKATIPDIELEPLVLSANLICDESLSLDDEPEEEQNYKVDTLCHTCGARLRVCVLASVFAIRQLQTLLLGDLHFLCPTCARKLLRHGGTN</sequence>
<dbReference type="Pfam" id="PF00527">
    <property type="entry name" value="E7"/>
    <property type="match status" value="1"/>
</dbReference>
<evidence type="ECO:0000256" key="18">
    <source>
        <dbReference type="HAMAP-Rule" id="MF_04004"/>
    </source>
</evidence>
<evidence type="ECO:0000256" key="10">
    <source>
        <dbReference type="ARBA" id="ARBA00023015"/>
    </source>
</evidence>
<comment type="caution">
    <text evidence="18">Lacks conserved residue(s) required for the propagation of feature annotation.</text>
</comment>
<dbReference type="InterPro" id="IPR000148">
    <property type="entry name" value="Papilloma_E7"/>
</dbReference>
<evidence type="ECO:0000256" key="14">
    <source>
        <dbReference type="ARBA" id="ARBA00023200"/>
    </source>
</evidence>
<dbReference type="SUPFAM" id="SSF161234">
    <property type="entry name" value="E7 C-terminal domain-like"/>
    <property type="match status" value="1"/>
</dbReference>
<keyword evidence="9 18" id="KW-0862">Zinc</keyword>
<comment type="function">
    <text evidence="19">E7 protein has both transforming and trans-activating activities.</text>
</comment>
<comment type="subunit">
    <text evidence="18">Homodimer. Homooligomer. Interacts with host RB1; this interaction induces dissociation of RB1-E2F1 complex thereby disrupting RB1 activity. Interacts with host EP300; this interaction represses EP300 transcriptional activity. Interacts with protein E2; this interaction inhibits E7 oncogenic activity. Interacts with host TMEM173/STING; this interaction impairs the ability of TMEM173/STING to sense cytosolic DNA and promote the production of type I interferon (IFN-alpha and IFN-beta).</text>
</comment>